<gene>
    <name evidence="1" type="ORF">CTEN210_00045</name>
    <name evidence="2" type="ORF">CTEN210_06983</name>
</gene>
<comment type="caution">
    <text evidence="1">The sequence shown here is derived from an EMBL/GenBank/DDBJ whole genome shotgun (WGS) entry which is preliminary data.</text>
</comment>
<dbReference type="AlphaFoldDB" id="A0AAD3CCN0"/>
<protein>
    <submittedName>
        <fullName evidence="1">Uncharacterized protein</fullName>
    </submittedName>
</protein>
<proteinExistence type="predicted"/>
<sequence>MDCNKPLHMMCGIPIPQDIVNDDMHSNWCFECVPDISTTEQVLECDEDISTELTQMELEDPQPKKKKKKKAAKRRYKQVVASASLQQIEDDNMTLDTVKKKNKDESMFYKHQLENVRFIVWLYKNEKYRDMCLVPDLVRDLHDKVKNQNYDQKFLRRSVRLNVGLGF</sequence>
<dbReference type="EMBL" id="BLLK01000010">
    <property type="protein sequence ID" value="GFH43572.1"/>
    <property type="molecule type" value="Genomic_DNA"/>
</dbReference>
<name>A0AAD3CCN0_9STRA</name>
<reference evidence="1" key="1">
    <citation type="submission" date="2020-02" db="EMBL/GenBank/DDBJ databases">
        <authorList>
            <person name="Hongo Y."/>
            <person name="Kimura K."/>
            <person name="Takaki Y."/>
            <person name="Tomaru Y."/>
        </authorList>
    </citation>
    <scope>NUCLEOTIDE SEQUENCE</scope>
    <source>
        <strain evidence="1">NIES-3715</strain>
    </source>
</reference>
<evidence type="ECO:0000313" key="1">
    <source>
        <dbReference type="EMBL" id="GFH43572.1"/>
    </source>
</evidence>
<organism evidence="1 3">
    <name type="scientific">Chaetoceros tenuissimus</name>
    <dbReference type="NCBI Taxonomy" id="426638"/>
    <lineage>
        <taxon>Eukaryota</taxon>
        <taxon>Sar</taxon>
        <taxon>Stramenopiles</taxon>
        <taxon>Ochrophyta</taxon>
        <taxon>Bacillariophyta</taxon>
        <taxon>Coscinodiscophyceae</taxon>
        <taxon>Chaetocerotophycidae</taxon>
        <taxon>Chaetocerotales</taxon>
        <taxon>Chaetocerotaceae</taxon>
        <taxon>Chaetoceros</taxon>
    </lineage>
</organism>
<evidence type="ECO:0000313" key="3">
    <source>
        <dbReference type="Proteomes" id="UP001054902"/>
    </source>
</evidence>
<dbReference type="EMBL" id="BLLK01000040">
    <property type="protein sequence ID" value="GFH50507.1"/>
    <property type="molecule type" value="Genomic_DNA"/>
</dbReference>
<dbReference type="Proteomes" id="UP001054902">
    <property type="component" value="Unassembled WGS sequence"/>
</dbReference>
<reference evidence="1 3" key="2">
    <citation type="journal article" date="2021" name="Sci. Rep.">
        <title>The genome of the diatom Chaetoceros tenuissimus carries an ancient integrated fragment of an extant virus.</title>
        <authorList>
            <person name="Hongo Y."/>
            <person name="Kimura K."/>
            <person name="Takaki Y."/>
            <person name="Yoshida Y."/>
            <person name="Baba S."/>
            <person name="Kobayashi G."/>
            <person name="Nagasaki K."/>
            <person name="Hano T."/>
            <person name="Tomaru Y."/>
        </authorList>
    </citation>
    <scope>NUCLEOTIDE SEQUENCE [LARGE SCALE GENOMIC DNA]</scope>
    <source>
        <strain evidence="1 3">NIES-3715</strain>
    </source>
</reference>
<keyword evidence="3" id="KW-1185">Reference proteome</keyword>
<accession>A0AAD3CCN0</accession>
<evidence type="ECO:0000313" key="2">
    <source>
        <dbReference type="EMBL" id="GFH50507.1"/>
    </source>
</evidence>